<proteinExistence type="inferred from homology"/>
<keyword evidence="3" id="KW-1185">Reference proteome</keyword>
<dbReference type="SUPFAM" id="SSF51658">
    <property type="entry name" value="Xylose isomerase-like"/>
    <property type="match status" value="1"/>
</dbReference>
<name>Q21Y14_ALBFT</name>
<dbReference type="KEGG" id="rfr:Rfer_1607"/>
<sequence>MPNRFNSPTQALGAAADTLPTRAGVGLKPAHYQEILATQPNIGFFEVHAENYMVPGGPFHHYLTRIRERYALSIHGVGLSIGADASLDVEHLDALAALLARYQPQSFSEHLAWSTHGPAFLNDLLPVPYNTATLQRVCDHIDQVQSHLGRRMLLENPATYVEFSASTWDEGTFLTEVVRRTGCGLLLDVNNVHVSCVNHGRDARATIRSMPLAQVGEIHLAGFAQAQDDNGDLLLIDSHGAPVAQAVWELYAFTLGLTGPVATLLERDNDVPVWPALLAEAGVADRQLWELRQRNERPARVLDASQQIQDLSTVAHEVAA</sequence>
<comment type="similarity">
    <text evidence="1">Belongs to the UPF0276 family.</text>
</comment>
<reference evidence="3" key="1">
    <citation type="submission" date="2006-02" db="EMBL/GenBank/DDBJ databases">
        <title>Complete sequence of chromosome of Rhodoferax ferrireducens DSM 15236.</title>
        <authorList>
            <person name="Copeland A."/>
            <person name="Lucas S."/>
            <person name="Lapidus A."/>
            <person name="Barry K."/>
            <person name="Detter J.C."/>
            <person name="Glavina del Rio T."/>
            <person name="Hammon N."/>
            <person name="Israni S."/>
            <person name="Pitluck S."/>
            <person name="Brettin T."/>
            <person name="Bruce D."/>
            <person name="Han C."/>
            <person name="Tapia R."/>
            <person name="Gilna P."/>
            <person name="Kiss H."/>
            <person name="Schmutz J."/>
            <person name="Larimer F."/>
            <person name="Land M."/>
            <person name="Kyrpides N."/>
            <person name="Ivanova N."/>
            <person name="Richardson P."/>
        </authorList>
    </citation>
    <scope>NUCLEOTIDE SEQUENCE [LARGE SCALE GENOMIC DNA]</scope>
    <source>
        <strain evidence="3">ATCC BAA-621 / DSM 15236 / T118</strain>
    </source>
</reference>
<dbReference type="HOGENOM" id="CLU_064263_0_0_4"/>
<dbReference type="InterPro" id="IPR036237">
    <property type="entry name" value="Xyl_isomerase-like_sf"/>
</dbReference>
<dbReference type="EMBL" id="CP000267">
    <property type="protein sequence ID" value="ABD69339.1"/>
    <property type="molecule type" value="Genomic_DNA"/>
</dbReference>
<dbReference type="Proteomes" id="UP000008332">
    <property type="component" value="Chromosome"/>
</dbReference>
<dbReference type="PANTHER" id="PTHR42194">
    <property type="entry name" value="UPF0276 PROTEIN HI_1600"/>
    <property type="match status" value="1"/>
</dbReference>
<dbReference type="eggNOG" id="COG3220">
    <property type="taxonomic scope" value="Bacteria"/>
</dbReference>
<dbReference type="Gene3D" id="3.20.20.150">
    <property type="entry name" value="Divalent-metal-dependent TIM barrel enzymes"/>
    <property type="match status" value="1"/>
</dbReference>
<evidence type="ECO:0000313" key="2">
    <source>
        <dbReference type="EMBL" id="ABD69339.1"/>
    </source>
</evidence>
<protein>
    <recommendedName>
        <fullName evidence="1">UPF0276 protein Rfer_1607</fullName>
    </recommendedName>
</protein>
<accession>Q21Y14</accession>
<gene>
    <name evidence="2" type="ordered locus">Rfer_1607</name>
</gene>
<dbReference type="HAMAP" id="MF_00697">
    <property type="entry name" value="UPF0276"/>
    <property type="match status" value="1"/>
</dbReference>
<evidence type="ECO:0000256" key="1">
    <source>
        <dbReference type="HAMAP-Rule" id="MF_00697"/>
    </source>
</evidence>
<dbReference type="STRING" id="338969.Rfer_1607"/>
<dbReference type="RefSeq" id="WP_011463907.1">
    <property type="nucleotide sequence ID" value="NC_007908.1"/>
</dbReference>
<dbReference type="InterPro" id="IPR007801">
    <property type="entry name" value="MbnB/TglH/ChrH"/>
</dbReference>
<evidence type="ECO:0000313" key="3">
    <source>
        <dbReference type="Proteomes" id="UP000008332"/>
    </source>
</evidence>
<dbReference type="Pfam" id="PF05114">
    <property type="entry name" value="MbnB_TglH_ChrH"/>
    <property type="match status" value="1"/>
</dbReference>
<dbReference type="OrthoDB" id="9763101at2"/>
<dbReference type="NCBIfam" id="NF003818">
    <property type="entry name" value="PRK05409.1"/>
    <property type="match status" value="1"/>
</dbReference>
<dbReference type="AlphaFoldDB" id="Q21Y14"/>
<organism evidence="2 3">
    <name type="scientific">Albidiferax ferrireducens (strain ATCC BAA-621 / DSM 15236 / T118)</name>
    <name type="common">Rhodoferax ferrireducens</name>
    <dbReference type="NCBI Taxonomy" id="338969"/>
    <lineage>
        <taxon>Bacteria</taxon>
        <taxon>Pseudomonadati</taxon>
        <taxon>Pseudomonadota</taxon>
        <taxon>Betaproteobacteria</taxon>
        <taxon>Burkholderiales</taxon>
        <taxon>Comamonadaceae</taxon>
        <taxon>Rhodoferax</taxon>
    </lineage>
</organism>
<dbReference type="PANTHER" id="PTHR42194:SF1">
    <property type="entry name" value="UPF0276 PROTEIN HI_1600"/>
    <property type="match status" value="1"/>
</dbReference>